<dbReference type="RefSeq" id="WP_181551696.1">
    <property type="nucleotide sequence ID" value="NZ_JACDUS010000006.1"/>
</dbReference>
<evidence type="ECO:0000313" key="1">
    <source>
        <dbReference type="EMBL" id="MBA2882048.1"/>
    </source>
</evidence>
<gene>
    <name evidence="1" type="ORF">HNR65_002382</name>
</gene>
<dbReference type="AlphaFoldDB" id="A0A7W0HL98"/>
<accession>A0A7W0HL98</accession>
<name>A0A7W0HL98_9BACT</name>
<protein>
    <submittedName>
        <fullName evidence="1">Uncharacterized protein</fullName>
    </submittedName>
</protein>
<evidence type="ECO:0000313" key="2">
    <source>
        <dbReference type="Proteomes" id="UP000525298"/>
    </source>
</evidence>
<keyword evidence="2" id="KW-1185">Reference proteome</keyword>
<dbReference type="Proteomes" id="UP000525298">
    <property type="component" value="Unassembled WGS sequence"/>
</dbReference>
<reference evidence="1 2" key="1">
    <citation type="submission" date="2020-07" db="EMBL/GenBank/DDBJ databases">
        <title>Genomic Encyclopedia of Type Strains, Phase IV (KMG-IV): sequencing the most valuable type-strain genomes for metagenomic binning, comparative biology and taxonomic classification.</title>
        <authorList>
            <person name="Goeker M."/>
        </authorList>
    </citation>
    <scope>NUCLEOTIDE SEQUENCE [LARGE SCALE GENOMIC DNA]</scope>
    <source>
        <strain evidence="1 2">DSM 17721</strain>
    </source>
</reference>
<sequence length="71" mass="7631">MLFPLSAGVAAFPGRGLLPEAIFVARFLLNAVISKKRLSELNVSNFSNETLSLGLVQIAINNTFRKGALGR</sequence>
<dbReference type="EMBL" id="JACDUS010000006">
    <property type="protein sequence ID" value="MBA2882048.1"/>
    <property type="molecule type" value="Genomic_DNA"/>
</dbReference>
<proteinExistence type="predicted"/>
<organism evidence="1 2">
    <name type="scientific">Desulfosalsimonas propionicica</name>
    <dbReference type="NCBI Taxonomy" id="332175"/>
    <lineage>
        <taxon>Bacteria</taxon>
        <taxon>Pseudomonadati</taxon>
        <taxon>Thermodesulfobacteriota</taxon>
        <taxon>Desulfobacteria</taxon>
        <taxon>Desulfobacterales</taxon>
        <taxon>Desulfosalsimonadaceae</taxon>
        <taxon>Desulfosalsimonas</taxon>
    </lineage>
</organism>
<comment type="caution">
    <text evidence="1">The sequence shown here is derived from an EMBL/GenBank/DDBJ whole genome shotgun (WGS) entry which is preliminary data.</text>
</comment>